<name>A0ABV3RM17_9RHOB</name>
<feature type="domain" description="Guanylate cyclase" evidence="2">
    <location>
        <begin position="7"/>
        <end position="120"/>
    </location>
</feature>
<sequence>MKRQLAAVLAADICDYSRLMGEDSEAMLRALRRLRAEVFGPNIASHHGRIVKSMGDGWIVLFSSAVDAVSSAMRVQDRLAEGGHPDEPEIRMRVGVHLGDVVEEENDVFGDGVNVAARLEQAAAPGSVTVSEAVYGSLDGTLRPSFDDGGAWELKNIERPVHVWVRGETQRSIIASRTKSDGLKITVAPVATTDDRYEVQELAHAITGDVTTYLDATIWMSAIVSQSKGDAEYLLQLSLRSSGDRLRLDVQLTDAANKVWLKTKFDGSLTDIFDWQDSVSEELSGQVLRTIFDAEQSRLSSTSEAELTASDRTLQAALALELLDPQSLEKSLSYVVAALKIERDRPDALMLGLIAYGCSQSAGYSGLCARYEGHAKEWSQASQRLFDVEPRFELNRIAGPRFDGTTEPHEQRRVLEKLLRAASWDYVNLCFCGWEFVFLGLPEPALDCLHRALKLGRHSPWRLAVLGGLGIAYIQSGQFKKAIEVCNEGLAVSAGYITLYRVTAAAYAQLGERDKALAAIAEVLKQMPEDTISGVRARSGYQDTPGTRLYFEGLKMAGLPE</sequence>
<dbReference type="PROSITE" id="PS50125">
    <property type="entry name" value="GUANYLATE_CYCLASE_2"/>
    <property type="match status" value="1"/>
</dbReference>
<reference evidence="3 4" key="1">
    <citation type="submission" date="2024-07" db="EMBL/GenBank/DDBJ databases">
        <title>Marimonas sp.nov., isolated from tidal-flat sediment.</title>
        <authorList>
            <person name="Jayan J.N."/>
            <person name="Lee S.S."/>
        </authorList>
    </citation>
    <scope>NUCLEOTIDE SEQUENCE [LARGE SCALE GENOMIC DNA]</scope>
    <source>
        <strain evidence="3 4">MJW-29</strain>
    </source>
</reference>
<dbReference type="InterPro" id="IPR011990">
    <property type="entry name" value="TPR-like_helical_dom_sf"/>
</dbReference>
<dbReference type="PROSITE" id="PS50005">
    <property type="entry name" value="TPR"/>
    <property type="match status" value="1"/>
</dbReference>
<dbReference type="PANTHER" id="PTHR43081:SF19">
    <property type="entry name" value="PH-SENSITIVE ADENYLATE CYCLASE RV1264"/>
    <property type="match status" value="1"/>
</dbReference>
<protein>
    <submittedName>
        <fullName evidence="3">Adenylate/guanylate cyclase domain-containing protein</fullName>
    </submittedName>
</protein>
<dbReference type="Gene3D" id="3.30.70.1230">
    <property type="entry name" value="Nucleotide cyclase"/>
    <property type="match status" value="1"/>
</dbReference>
<dbReference type="InterPro" id="IPR001054">
    <property type="entry name" value="A/G_cyclase"/>
</dbReference>
<dbReference type="SUPFAM" id="SSF48452">
    <property type="entry name" value="TPR-like"/>
    <property type="match status" value="1"/>
</dbReference>
<keyword evidence="1" id="KW-0802">TPR repeat</keyword>
<organism evidence="3 4">
    <name type="scientific">Sulfitobacter sediminis</name>
    <dbReference type="NCBI Taxonomy" id="3234186"/>
    <lineage>
        <taxon>Bacteria</taxon>
        <taxon>Pseudomonadati</taxon>
        <taxon>Pseudomonadota</taxon>
        <taxon>Alphaproteobacteria</taxon>
        <taxon>Rhodobacterales</taxon>
        <taxon>Roseobacteraceae</taxon>
        <taxon>Sulfitobacter</taxon>
    </lineage>
</organism>
<dbReference type="EMBL" id="JBFNXX010000006">
    <property type="protein sequence ID" value="MEW9920000.1"/>
    <property type="molecule type" value="Genomic_DNA"/>
</dbReference>
<accession>A0ABV3RM17</accession>
<proteinExistence type="predicted"/>
<dbReference type="SUPFAM" id="SSF55073">
    <property type="entry name" value="Nucleotide cyclase"/>
    <property type="match status" value="1"/>
</dbReference>
<evidence type="ECO:0000313" key="3">
    <source>
        <dbReference type="EMBL" id="MEW9920000.1"/>
    </source>
</evidence>
<dbReference type="InterPro" id="IPR019734">
    <property type="entry name" value="TPR_rpt"/>
</dbReference>
<evidence type="ECO:0000313" key="4">
    <source>
        <dbReference type="Proteomes" id="UP001556098"/>
    </source>
</evidence>
<gene>
    <name evidence="3" type="ORF">AB2B41_10315</name>
</gene>
<dbReference type="PANTHER" id="PTHR43081">
    <property type="entry name" value="ADENYLATE CYCLASE, TERMINAL-DIFFERENTIATION SPECIFIC-RELATED"/>
    <property type="match status" value="1"/>
</dbReference>
<dbReference type="SMART" id="SM00028">
    <property type="entry name" value="TPR"/>
    <property type="match status" value="3"/>
</dbReference>
<dbReference type="Pfam" id="PF00211">
    <property type="entry name" value="Guanylate_cyc"/>
    <property type="match status" value="1"/>
</dbReference>
<evidence type="ECO:0000259" key="2">
    <source>
        <dbReference type="PROSITE" id="PS50125"/>
    </source>
</evidence>
<dbReference type="InterPro" id="IPR050697">
    <property type="entry name" value="Adenylyl/Guanylyl_Cyclase_3/4"/>
</dbReference>
<keyword evidence="4" id="KW-1185">Reference proteome</keyword>
<dbReference type="SMART" id="SM00044">
    <property type="entry name" value="CYCc"/>
    <property type="match status" value="1"/>
</dbReference>
<comment type="caution">
    <text evidence="3">The sequence shown here is derived from an EMBL/GenBank/DDBJ whole genome shotgun (WGS) entry which is preliminary data.</text>
</comment>
<dbReference type="InterPro" id="IPR029787">
    <property type="entry name" value="Nucleotide_cyclase"/>
</dbReference>
<dbReference type="Proteomes" id="UP001556098">
    <property type="component" value="Unassembled WGS sequence"/>
</dbReference>
<dbReference type="CDD" id="cd07302">
    <property type="entry name" value="CHD"/>
    <property type="match status" value="1"/>
</dbReference>
<dbReference type="Gene3D" id="1.25.40.10">
    <property type="entry name" value="Tetratricopeptide repeat domain"/>
    <property type="match status" value="1"/>
</dbReference>
<evidence type="ECO:0000256" key="1">
    <source>
        <dbReference type="PROSITE-ProRule" id="PRU00339"/>
    </source>
</evidence>
<feature type="repeat" description="TPR" evidence="1">
    <location>
        <begin position="497"/>
        <end position="530"/>
    </location>
</feature>
<dbReference type="RefSeq" id="WP_367877700.1">
    <property type="nucleotide sequence ID" value="NZ_JBFNXX010000006.1"/>
</dbReference>